<evidence type="ECO:0000313" key="5">
    <source>
        <dbReference type="Proteomes" id="UP000188273"/>
    </source>
</evidence>
<evidence type="ECO:0000256" key="2">
    <source>
        <dbReference type="SAM" id="SignalP"/>
    </source>
</evidence>
<dbReference type="SMART" id="SM00409">
    <property type="entry name" value="IG"/>
    <property type="match status" value="1"/>
</dbReference>
<feature type="chain" id="PRO_5010301014" evidence="2">
    <location>
        <begin position="20"/>
        <end position="712"/>
    </location>
</feature>
<dbReference type="KEGG" id="pbu:L21SP3_01240"/>
<feature type="signal peptide" evidence="2">
    <location>
        <begin position="1"/>
        <end position="19"/>
    </location>
</feature>
<dbReference type="InterPro" id="IPR050964">
    <property type="entry name" value="Striated_Muscle_Regulatory"/>
</dbReference>
<sequence length="712" mass="76232" precursor="true">MKKVLLTFLCCFFAASAMAGDIVSWFDDGDALVDYTAAKDGSGGDISALNPGSTITHAAKITPSQLDVTEESGPVVIIEAGGTLHGSGIYICNGEFVFALRTGADDGARELTDLDGTDGAMSVEMGEAIAGQENTVYASLNLTTGMILTSVNGNTEIRYLVNAVSSDNLTGNQTVAFLGDQALSIHMGGLSGGNDQENPFLNQSNTWIFDGVAGEPVRGQIFGIAVNPNLMANNPAPATSSVNIDPDVVSEAAFETAEDPANPGSQHPDVTGHFVTFYQGLNGDPNLGLPPLYETFVPAGSDPITVPINTPETFELDLGQEVFWRVEEQINGAPEGDSANILSPVWSFETLPPVPAAVSQPEDQAVFAGEQAVFEFSFTSKTAASAAWYKEGDPDTELLESDPDVTIELAQDGDSYTSTLYIDNAEVADQGYYYCLASNTDGDTQSSSAALAVKRMVGYWPLDGDYQDYSGEGHDVTPYGEPDPAQWVDGVAPAQTGQALSTIGRRESTGETEPFNAAEYTDEITASLWLKWPGTDDYGVIWRGIFSSRDDSVINWFLEIDNRNGIVRVNAPGYDAYQFAQISPDEWVHIAFTSSKDEVGAFYINGSQVAITNPGRYSINDTSRPVILGSTQENIDNMIEAVMDDVRLYNYAMSPEEIAGIYYDVTGEQICVEPNAENLVYDINGDCEVGLDDLAAVSVDWLNSKIFTGAAE</sequence>
<dbReference type="InterPro" id="IPR036179">
    <property type="entry name" value="Ig-like_dom_sf"/>
</dbReference>
<keyword evidence="2" id="KW-0732">Signal</keyword>
<evidence type="ECO:0000313" key="4">
    <source>
        <dbReference type="EMBL" id="AQQ09435.1"/>
    </source>
</evidence>
<gene>
    <name evidence="4" type="ORF">L21SP3_01240</name>
</gene>
<dbReference type="InterPro" id="IPR007110">
    <property type="entry name" value="Ig-like_dom"/>
</dbReference>
<protein>
    <submittedName>
        <fullName evidence="4">Immunoglobulin I-set domain protein</fullName>
    </submittedName>
</protein>
<feature type="domain" description="Ig-like" evidence="3">
    <location>
        <begin position="355"/>
        <end position="452"/>
    </location>
</feature>
<dbReference type="PROSITE" id="PS50835">
    <property type="entry name" value="IG_LIKE"/>
    <property type="match status" value="1"/>
</dbReference>
<dbReference type="AlphaFoldDB" id="A0A1Q2HQC5"/>
<dbReference type="SUPFAM" id="SSF48726">
    <property type="entry name" value="Immunoglobulin"/>
    <property type="match status" value="1"/>
</dbReference>
<dbReference type="InterPro" id="IPR013098">
    <property type="entry name" value="Ig_I-set"/>
</dbReference>
<evidence type="ECO:0000256" key="1">
    <source>
        <dbReference type="ARBA" id="ARBA00022737"/>
    </source>
</evidence>
<dbReference type="Gene3D" id="2.60.40.10">
    <property type="entry name" value="Immunoglobulins"/>
    <property type="match status" value="1"/>
</dbReference>
<dbReference type="STRING" id="1940790.L21SP3_01240"/>
<proteinExistence type="predicted"/>
<name>A0A1Q2HQC5_9BACT</name>
<dbReference type="Pfam" id="PF07679">
    <property type="entry name" value="I-set"/>
    <property type="match status" value="1"/>
</dbReference>
<evidence type="ECO:0000259" key="3">
    <source>
        <dbReference type="PROSITE" id="PS50835"/>
    </source>
</evidence>
<keyword evidence="5" id="KW-1185">Reference proteome</keyword>
<dbReference type="InterPro" id="IPR003599">
    <property type="entry name" value="Ig_sub"/>
</dbReference>
<reference evidence="5" key="1">
    <citation type="submission" date="2017-02" db="EMBL/GenBank/DDBJ databases">
        <title>Comparative genomics and description of representatives of a novel lineage of planctomycetes thriving in anoxic sediments.</title>
        <authorList>
            <person name="Spring S."/>
            <person name="Bunk B."/>
            <person name="Sproer C."/>
            <person name="Klenk H.-P."/>
        </authorList>
    </citation>
    <scope>NUCLEOTIDE SEQUENCE [LARGE SCALE GENOMIC DNA]</scope>
    <source>
        <strain evidence="5">L21-RPul-D3</strain>
    </source>
</reference>
<dbReference type="Proteomes" id="UP000188273">
    <property type="component" value="Chromosome"/>
</dbReference>
<keyword evidence="1" id="KW-0677">Repeat</keyword>
<dbReference type="EMBL" id="CP019633">
    <property type="protein sequence ID" value="AQQ09435.1"/>
    <property type="molecule type" value="Genomic_DNA"/>
</dbReference>
<dbReference type="InterPro" id="IPR013320">
    <property type="entry name" value="ConA-like_dom_sf"/>
</dbReference>
<dbReference type="PANTHER" id="PTHR13817:SF166">
    <property type="entry name" value="NEURONAL IGCAM-RELATED"/>
    <property type="match status" value="1"/>
</dbReference>
<organism evidence="4 5">
    <name type="scientific">Sedimentisphaera cyanobacteriorum</name>
    <dbReference type="NCBI Taxonomy" id="1940790"/>
    <lineage>
        <taxon>Bacteria</taxon>
        <taxon>Pseudomonadati</taxon>
        <taxon>Planctomycetota</taxon>
        <taxon>Phycisphaerae</taxon>
        <taxon>Sedimentisphaerales</taxon>
        <taxon>Sedimentisphaeraceae</taxon>
        <taxon>Sedimentisphaera</taxon>
    </lineage>
</organism>
<dbReference type="Pfam" id="PF13385">
    <property type="entry name" value="Laminin_G_3"/>
    <property type="match status" value="1"/>
</dbReference>
<dbReference type="PANTHER" id="PTHR13817">
    <property type="entry name" value="TITIN"/>
    <property type="match status" value="1"/>
</dbReference>
<dbReference type="InterPro" id="IPR013783">
    <property type="entry name" value="Ig-like_fold"/>
</dbReference>
<accession>A0A1Q2HQC5</accession>
<dbReference type="SUPFAM" id="SSF49899">
    <property type="entry name" value="Concanavalin A-like lectins/glucanases"/>
    <property type="match status" value="1"/>
</dbReference>
<dbReference type="Gene3D" id="2.60.120.200">
    <property type="match status" value="1"/>
</dbReference>